<keyword evidence="1" id="KW-1133">Transmembrane helix</keyword>
<gene>
    <name evidence="2" type="ORF">ACFPJ5_17655</name>
</gene>
<dbReference type="AlphaFoldDB" id="A0ABD5RG16"/>
<feature type="transmembrane region" description="Helical" evidence="1">
    <location>
        <begin position="50"/>
        <end position="77"/>
    </location>
</feature>
<keyword evidence="1" id="KW-0472">Membrane</keyword>
<feature type="transmembrane region" description="Helical" evidence="1">
    <location>
        <begin position="152"/>
        <end position="172"/>
    </location>
</feature>
<evidence type="ECO:0000313" key="3">
    <source>
        <dbReference type="Proteomes" id="UP001596201"/>
    </source>
</evidence>
<dbReference type="EMBL" id="JBHSKX010000004">
    <property type="protein sequence ID" value="MFC5368752.1"/>
    <property type="molecule type" value="Genomic_DNA"/>
</dbReference>
<dbReference type="RefSeq" id="WP_227231322.1">
    <property type="nucleotide sequence ID" value="NZ_JAJCVJ010000003.1"/>
</dbReference>
<dbReference type="Pfam" id="PF04307">
    <property type="entry name" value="YdjM"/>
    <property type="match status" value="1"/>
</dbReference>
<proteinExistence type="predicted"/>
<comment type="caution">
    <text evidence="2">The sequence shown here is derived from an EMBL/GenBank/DDBJ whole genome shotgun (WGS) entry which is preliminary data.</text>
</comment>
<dbReference type="InterPro" id="IPR007404">
    <property type="entry name" value="YdjM-like"/>
</dbReference>
<reference evidence="2 3" key="1">
    <citation type="journal article" date="2019" name="Int. J. Syst. Evol. Microbiol.">
        <title>The Global Catalogue of Microorganisms (GCM) 10K type strain sequencing project: providing services to taxonomists for standard genome sequencing and annotation.</title>
        <authorList>
            <consortium name="The Broad Institute Genomics Platform"/>
            <consortium name="The Broad Institute Genome Sequencing Center for Infectious Disease"/>
            <person name="Wu L."/>
            <person name="Ma J."/>
        </authorList>
    </citation>
    <scope>NUCLEOTIDE SEQUENCE [LARGE SCALE GENOMIC DNA]</scope>
    <source>
        <strain evidence="2 3">CGMCC 1.12237</strain>
    </source>
</reference>
<evidence type="ECO:0000256" key="1">
    <source>
        <dbReference type="SAM" id="Phobius"/>
    </source>
</evidence>
<dbReference type="GO" id="GO:0016787">
    <property type="term" value="F:hydrolase activity"/>
    <property type="evidence" value="ECO:0007669"/>
    <property type="project" value="UniProtKB-KW"/>
</dbReference>
<name>A0ABD5RG16_9EURY</name>
<accession>A0ABD5RG16</accession>
<organism evidence="2 3">
    <name type="scientific">Salinirubrum litoreum</name>
    <dbReference type="NCBI Taxonomy" id="1126234"/>
    <lineage>
        <taxon>Archaea</taxon>
        <taxon>Methanobacteriati</taxon>
        <taxon>Methanobacteriota</taxon>
        <taxon>Stenosarchaea group</taxon>
        <taxon>Halobacteria</taxon>
        <taxon>Halobacteriales</taxon>
        <taxon>Haloferacaceae</taxon>
        <taxon>Salinirubrum</taxon>
    </lineage>
</organism>
<keyword evidence="3" id="KW-1185">Reference proteome</keyword>
<keyword evidence="2" id="KW-0378">Hydrolase</keyword>
<protein>
    <submittedName>
        <fullName evidence="2">Metal-dependent hydrolase</fullName>
    </submittedName>
</protein>
<keyword evidence="1" id="KW-0812">Transmembrane</keyword>
<dbReference type="Proteomes" id="UP001596201">
    <property type="component" value="Unassembled WGS sequence"/>
</dbReference>
<sequence length="201" mass="22176">MWPWEHAAVAYLAYSLSVRAATGRAPREWPVVAVAFGSQFPDLIDKPAEWVFAVLPSTGVAHSVFTAIPLTLVLLAVGYRRGWLQVSTGFSVGYLLHLPGDVYYGVILGNEPSYDTVLWPLVPGDVQSNVDLFALLTRFFDRYAEFILSPAGLPYLLGEVALVGGVIVLWLVDGRPGLGVLRRLLWRMIGRPGRSVRPEDR</sequence>
<evidence type="ECO:0000313" key="2">
    <source>
        <dbReference type="EMBL" id="MFC5368752.1"/>
    </source>
</evidence>